<keyword evidence="3" id="KW-1185">Reference proteome</keyword>
<dbReference type="Pfam" id="PF07642">
    <property type="entry name" value="BBP2"/>
    <property type="match status" value="1"/>
</dbReference>
<evidence type="ECO:0000313" key="3">
    <source>
        <dbReference type="Proteomes" id="UP001302719"/>
    </source>
</evidence>
<dbReference type="AlphaFoldDB" id="A0AA96GD56"/>
<organism evidence="2 3">
    <name type="scientific">Candidatus Nitrospira allomarina</name>
    <dbReference type="NCBI Taxonomy" id="3020900"/>
    <lineage>
        <taxon>Bacteria</taxon>
        <taxon>Pseudomonadati</taxon>
        <taxon>Nitrospirota</taxon>
        <taxon>Nitrospiria</taxon>
        <taxon>Nitrospirales</taxon>
        <taxon>Nitrospiraceae</taxon>
        <taxon>Nitrospira</taxon>
    </lineage>
</organism>
<evidence type="ECO:0000256" key="1">
    <source>
        <dbReference type="SAM" id="SignalP"/>
    </source>
</evidence>
<gene>
    <name evidence="2" type="ORF">PP769_03940</name>
</gene>
<keyword evidence="1" id="KW-0732">Signal</keyword>
<proteinExistence type="predicted"/>
<accession>A0AA96GD56</accession>
<feature type="signal peptide" evidence="1">
    <location>
        <begin position="1"/>
        <end position="25"/>
    </location>
</feature>
<name>A0AA96GD56_9BACT</name>
<reference evidence="2 3" key="1">
    <citation type="submission" date="2023-01" db="EMBL/GenBank/DDBJ databases">
        <title>Cultivation and genomic characterization of new, ubiquitous marine nitrite-oxidizing bacteria from the Nitrospirales.</title>
        <authorList>
            <person name="Mueller A.J."/>
            <person name="Daebeler A."/>
            <person name="Herbold C.W."/>
            <person name="Kirkegaard R.H."/>
            <person name="Daims H."/>
        </authorList>
    </citation>
    <scope>NUCLEOTIDE SEQUENCE [LARGE SCALE GENOMIC DNA]</scope>
    <source>
        <strain evidence="2 3">VA</strain>
    </source>
</reference>
<dbReference type="KEGG" id="nall:PP769_03940"/>
<protein>
    <submittedName>
        <fullName evidence="2">Outer membrane beta-barrel protein</fullName>
    </submittedName>
</protein>
<evidence type="ECO:0000313" key="2">
    <source>
        <dbReference type="EMBL" id="WNM58927.1"/>
    </source>
</evidence>
<feature type="chain" id="PRO_5041654293" evidence="1">
    <location>
        <begin position="26"/>
        <end position="397"/>
    </location>
</feature>
<dbReference type="RefSeq" id="WP_312645457.1">
    <property type="nucleotide sequence ID" value="NZ_CP116967.1"/>
</dbReference>
<sequence>MISITSWMGMITLVTCSITMTQALAEEPERLLRKKKLSQDVAAQVPKAQSPQWHYGGFVDVGYSHDFSSPDNHLFRNRATTPRVNELELNMGGAYIRKSASEQSRWGVELLGHGGQDSKDFGFGTNLPHVPGSDVWRHFGRANLSYLAPVGNGLTIQAGLFNSLIGYESLYAKDNFNYTRSWMGDYSPYLMFGANAVYPINDRWTGAVFVINEYFHLQNANDLPSYGAQATYTPGRSWTIKETIYYGPDQSNTSLEFWRFFSDTIVEWKGKEVTIAGQYQMGTQKNASVPGNPRLIYMGAALHTRWQITKPWFVALRPELYSDPNGLITGFDQFIWAVTATSEYRLPYEWTNSIFRIEYRHDNSTGSGGGFFKGGQNSLTPSQNLLIFSVIWTFDSP</sequence>
<dbReference type="EMBL" id="CP116967">
    <property type="protein sequence ID" value="WNM58927.1"/>
    <property type="molecule type" value="Genomic_DNA"/>
</dbReference>
<dbReference type="Proteomes" id="UP001302719">
    <property type="component" value="Chromosome"/>
</dbReference>
<dbReference type="InterPro" id="IPR011486">
    <property type="entry name" value="BBP2"/>
</dbReference>